<comment type="caution">
    <text evidence="1">The sequence shown here is derived from an EMBL/GenBank/DDBJ whole genome shotgun (WGS) entry which is preliminary data.</text>
</comment>
<gene>
    <name evidence="1" type="ORF">N7463_000128</name>
</gene>
<protein>
    <submittedName>
        <fullName evidence="1">Uncharacterized protein</fullName>
    </submittedName>
</protein>
<dbReference type="EMBL" id="JAPWDS010000001">
    <property type="protein sequence ID" value="KAJ5519675.1"/>
    <property type="molecule type" value="Genomic_DNA"/>
</dbReference>
<organism evidence="1 2">
    <name type="scientific">Penicillium fimorum</name>
    <dbReference type="NCBI Taxonomy" id="1882269"/>
    <lineage>
        <taxon>Eukaryota</taxon>
        <taxon>Fungi</taxon>
        <taxon>Dikarya</taxon>
        <taxon>Ascomycota</taxon>
        <taxon>Pezizomycotina</taxon>
        <taxon>Eurotiomycetes</taxon>
        <taxon>Eurotiomycetidae</taxon>
        <taxon>Eurotiales</taxon>
        <taxon>Aspergillaceae</taxon>
        <taxon>Penicillium</taxon>
    </lineage>
</organism>
<dbReference type="Proteomes" id="UP001149954">
    <property type="component" value="Unassembled WGS sequence"/>
</dbReference>
<evidence type="ECO:0000313" key="1">
    <source>
        <dbReference type="EMBL" id="KAJ5519675.1"/>
    </source>
</evidence>
<evidence type="ECO:0000313" key="2">
    <source>
        <dbReference type="Proteomes" id="UP001149954"/>
    </source>
</evidence>
<proteinExistence type="predicted"/>
<sequence length="65" mass="6999">MPGAQSLIFISQRRKGLAHTEQTLGPTTATPLGMTKILGISTRFGSQINPLYVALKTSPLESQMI</sequence>
<dbReference type="AlphaFoldDB" id="A0A9W9Y3N1"/>
<name>A0A9W9Y3N1_9EURO</name>
<keyword evidence="2" id="KW-1185">Reference proteome</keyword>
<reference evidence="1" key="2">
    <citation type="journal article" date="2023" name="IMA Fungus">
        <title>Comparative genomic study of the Penicillium genus elucidates a diverse pangenome and 15 lateral gene transfer events.</title>
        <authorList>
            <person name="Petersen C."/>
            <person name="Sorensen T."/>
            <person name="Nielsen M.R."/>
            <person name="Sondergaard T.E."/>
            <person name="Sorensen J.L."/>
            <person name="Fitzpatrick D.A."/>
            <person name="Frisvad J.C."/>
            <person name="Nielsen K.L."/>
        </authorList>
    </citation>
    <scope>NUCLEOTIDE SEQUENCE</scope>
    <source>
        <strain evidence="1">IBT 29495</strain>
    </source>
</reference>
<reference evidence="1" key="1">
    <citation type="submission" date="2022-12" db="EMBL/GenBank/DDBJ databases">
        <authorList>
            <person name="Petersen C."/>
        </authorList>
    </citation>
    <scope>NUCLEOTIDE SEQUENCE</scope>
    <source>
        <strain evidence="1">IBT 29495</strain>
    </source>
</reference>
<accession>A0A9W9Y3N1</accession>